<feature type="domain" description="EF-hand" evidence="2">
    <location>
        <begin position="296"/>
        <end position="331"/>
    </location>
</feature>
<protein>
    <recommendedName>
        <fullName evidence="2">EF-hand domain-containing protein</fullName>
    </recommendedName>
</protein>
<dbReference type="InterPro" id="IPR011047">
    <property type="entry name" value="Quinoprotein_ADH-like_sf"/>
</dbReference>
<dbReference type="InterPro" id="IPR002048">
    <property type="entry name" value="EF_hand_dom"/>
</dbReference>
<evidence type="ECO:0000259" key="2">
    <source>
        <dbReference type="PROSITE" id="PS50222"/>
    </source>
</evidence>
<keyword evidence="1" id="KW-0732">Signal</keyword>
<evidence type="ECO:0000313" key="3">
    <source>
        <dbReference type="EMBL" id="VTS02936.1"/>
    </source>
</evidence>
<organism evidence="3 4">
    <name type="scientific">Gemmata massiliana</name>
    <dbReference type="NCBI Taxonomy" id="1210884"/>
    <lineage>
        <taxon>Bacteria</taxon>
        <taxon>Pseudomonadati</taxon>
        <taxon>Planctomycetota</taxon>
        <taxon>Planctomycetia</taxon>
        <taxon>Gemmatales</taxon>
        <taxon>Gemmataceae</taxon>
        <taxon>Gemmata</taxon>
    </lineage>
</organism>
<dbReference type="Pfam" id="PF13360">
    <property type="entry name" value="PQQ_2"/>
    <property type="match status" value="1"/>
</dbReference>
<feature type="chain" id="PRO_5026731087" description="EF-hand domain-containing protein" evidence="1">
    <location>
        <begin position="20"/>
        <end position="467"/>
    </location>
</feature>
<evidence type="ECO:0000313" key="4">
    <source>
        <dbReference type="Proteomes" id="UP000464178"/>
    </source>
</evidence>
<dbReference type="PANTHER" id="PTHR34512">
    <property type="entry name" value="CELL SURFACE PROTEIN"/>
    <property type="match status" value="1"/>
</dbReference>
<dbReference type="InterPro" id="IPR018247">
    <property type="entry name" value="EF_Hand_1_Ca_BS"/>
</dbReference>
<accession>A0A6P2DM76</accession>
<dbReference type="PANTHER" id="PTHR34512:SF30">
    <property type="entry name" value="OUTER MEMBRANE PROTEIN ASSEMBLY FACTOR BAMB"/>
    <property type="match status" value="1"/>
</dbReference>
<dbReference type="PROSITE" id="PS00018">
    <property type="entry name" value="EF_HAND_1"/>
    <property type="match status" value="1"/>
</dbReference>
<dbReference type="InterPro" id="IPR015943">
    <property type="entry name" value="WD40/YVTN_repeat-like_dom_sf"/>
</dbReference>
<dbReference type="EMBL" id="LR593886">
    <property type="protein sequence ID" value="VTS02936.1"/>
    <property type="molecule type" value="Genomic_DNA"/>
</dbReference>
<proteinExistence type="predicted"/>
<evidence type="ECO:0000256" key="1">
    <source>
        <dbReference type="SAM" id="SignalP"/>
    </source>
</evidence>
<dbReference type="AlphaFoldDB" id="A0A6P2DM76"/>
<name>A0A6P2DM76_9BACT</name>
<dbReference type="InterPro" id="IPR018391">
    <property type="entry name" value="PQQ_b-propeller_rpt"/>
</dbReference>
<keyword evidence="4" id="KW-1185">Reference proteome</keyword>
<dbReference type="PROSITE" id="PS50222">
    <property type="entry name" value="EF_HAND_2"/>
    <property type="match status" value="1"/>
</dbReference>
<dbReference type="Gene3D" id="2.130.10.10">
    <property type="entry name" value="YVTN repeat-like/Quinoprotein amine dehydrogenase"/>
    <property type="match status" value="2"/>
</dbReference>
<dbReference type="KEGG" id="gms:SOIL9_73500"/>
<dbReference type="GO" id="GO:0005509">
    <property type="term" value="F:calcium ion binding"/>
    <property type="evidence" value="ECO:0007669"/>
    <property type="project" value="InterPro"/>
</dbReference>
<dbReference type="RefSeq" id="WP_162672881.1">
    <property type="nucleotide sequence ID" value="NZ_LR593886.1"/>
</dbReference>
<reference evidence="3 4" key="1">
    <citation type="submission" date="2019-05" db="EMBL/GenBank/DDBJ databases">
        <authorList>
            <consortium name="Science for Life Laboratories"/>
        </authorList>
    </citation>
    <scope>NUCLEOTIDE SEQUENCE [LARGE SCALE GENOMIC DNA]</scope>
    <source>
        <strain evidence="3">Soil9</strain>
    </source>
</reference>
<sequence>MTKLIATCVLTLTLAPALAAADWTQFRGPAGTGVADDQKPPIKFGLKENLAWKVAVPPGASSPIVVGDKIVLTAFENNKLFTICYSCADGKELWRKESKAKKIESFHPTEGSPAASTPVSDGKTVVSYFGSCGLVCYDLDGNEQWKFELPTAVTNNEFGTGTSPVVVDGTVVLARDLSKDSAVYAIDLATGSQKWKAERKQKTAYSSPVVWDDGGTKVLIVPGMASLTGYDLQSGKELWIVNKMSSVACTTPVVFKDTLVYSGWAPGGSDFKLPTFDEILKQAGDDKLGYLTKDGAAKTPFGNFFDNNDPNKDGKITREEWAENMKVLEGGENRAVALKRGGKGEIAWSYTKNLPYVPSPVVYRDRMYLLKDGPLMTCLDAKTGKPVYEAERVKAGARYYASPVAANGHIYIASLEGTLAVIAAGEDAPDVVYSVKLPEPVRATPALAHNTLYVRSDKFLYAFTEKK</sequence>
<feature type="signal peptide" evidence="1">
    <location>
        <begin position="1"/>
        <end position="19"/>
    </location>
</feature>
<dbReference type="Proteomes" id="UP000464178">
    <property type="component" value="Chromosome"/>
</dbReference>
<dbReference type="InterPro" id="IPR002372">
    <property type="entry name" value="PQQ_rpt_dom"/>
</dbReference>
<gene>
    <name evidence="3" type="ORF">SOIL9_73500</name>
</gene>
<dbReference type="SUPFAM" id="SSF50998">
    <property type="entry name" value="Quinoprotein alcohol dehydrogenase-like"/>
    <property type="match status" value="1"/>
</dbReference>
<dbReference type="SMART" id="SM00564">
    <property type="entry name" value="PQQ"/>
    <property type="match status" value="4"/>
</dbReference>